<name>A0A9D2SIS3_9FIRM</name>
<keyword evidence="1" id="KW-1133">Transmembrane helix</keyword>
<proteinExistence type="predicted"/>
<protein>
    <submittedName>
        <fullName evidence="3">DUF3592 domain-containing protein</fullName>
    </submittedName>
</protein>
<evidence type="ECO:0000313" key="3">
    <source>
        <dbReference type="EMBL" id="HJC06563.1"/>
    </source>
</evidence>
<feature type="transmembrane region" description="Helical" evidence="1">
    <location>
        <begin position="6"/>
        <end position="25"/>
    </location>
</feature>
<dbReference type="Proteomes" id="UP000823910">
    <property type="component" value="Unassembled WGS sequence"/>
</dbReference>
<reference evidence="3" key="1">
    <citation type="journal article" date="2021" name="PeerJ">
        <title>Extensive microbial diversity within the chicken gut microbiome revealed by metagenomics and culture.</title>
        <authorList>
            <person name="Gilroy R."/>
            <person name="Ravi A."/>
            <person name="Getino M."/>
            <person name="Pursley I."/>
            <person name="Horton D.L."/>
            <person name="Alikhan N.F."/>
            <person name="Baker D."/>
            <person name="Gharbi K."/>
            <person name="Hall N."/>
            <person name="Watson M."/>
            <person name="Adriaenssens E.M."/>
            <person name="Foster-Nyarko E."/>
            <person name="Jarju S."/>
            <person name="Secka A."/>
            <person name="Antonio M."/>
            <person name="Oren A."/>
            <person name="Chaudhuri R.R."/>
            <person name="La Ragione R."/>
            <person name="Hildebrand F."/>
            <person name="Pallen M.J."/>
        </authorList>
    </citation>
    <scope>NUCLEOTIDE SEQUENCE</scope>
    <source>
        <strain evidence="3">CHK180-15479</strain>
    </source>
</reference>
<keyword evidence="1" id="KW-0472">Membrane</keyword>
<gene>
    <name evidence="3" type="ORF">H9704_10495</name>
</gene>
<comment type="caution">
    <text evidence="3">The sequence shown here is derived from an EMBL/GenBank/DDBJ whole genome shotgun (WGS) entry which is preliminary data.</text>
</comment>
<reference evidence="3" key="2">
    <citation type="submission" date="2021-04" db="EMBL/GenBank/DDBJ databases">
        <authorList>
            <person name="Gilroy R."/>
        </authorList>
    </citation>
    <scope>NUCLEOTIDE SEQUENCE</scope>
    <source>
        <strain evidence="3">CHK180-15479</strain>
    </source>
</reference>
<dbReference type="InterPro" id="IPR021994">
    <property type="entry name" value="DUF3592"/>
</dbReference>
<dbReference type="AlphaFoldDB" id="A0A9D2SIS3"/>
<evidence type="ECO:0000313" key="4">
    <source>
        <dbReference type="Proteomes" id="UP000823910"/>
    </source>
</evidence>
<accession>A0A9D2SIS3</accession>
<sequence>MTEIILLAGAVFCVLSGIFFMQWGIREFGSCSGQARARVVGIYESPVSQDGGYAPIVEFSAGGETVRSRAMTEKTGSRKRVPYAEGDWLEVRYNPENPRQFIIPGYDTNIKFFLGIGGLAAALILGIAAVILL</sequence>
<keyword evidence="1" id="KW-0812">Transmembrane</keyword>
<dbReference type="Pfam" id="PF12158">
    <property type="entry name" value="DUF3592"/>
    <property type="match status" value="1"/>
</dbReference>
<evidence type="ECO:0000259" key="2">
    <source>
        <dbReference type="Pfam" id="PF12158"/>
    </source>
</evidence>
<evidence type="ECO:0000256" key="1">
    <source>
        <dbReference type="SAM" id="Phobius"/>
    </source>
</evidence>
<feature type="transmembrane region" description="Helical" evidence="1">
    <location>
        <begin position="112"/>
        <end position="132"/>
    </location>
</feature>
<dbReference type="EMBL" id="DWWT01000054">
    <property type="protein sequence ID" value="HJC06563.1"/>
    <property type="molecule type" value="Genomic_DNA"/>
</dbReference>
<organism evidence="3 4">
    <name type="scientific">Candidatus Enterocloster excrementipullorum</name>
    <dbReference type="NCBI Taxonomy" id="2838559"/>
    <lineage>
        <taxon>Bacteria</taxon>
        <taxon>Bacillati</taxon>
        <taxon>Bacillota</taxon>
        <taxon>Clostridia</taxon>
        <taxon>Lachnospirales</taxon>
        <taxon>Lachnospiraceae</taxon>
        <taxon>Enterocloster</taxon>
    </lineage>
</organism>
<feature type="domain" description="DUF3592" evidence="2">
    <location>
        <begin position="38"/>
        <end position="103"/>
    </location>
</feature>